<dbReference type="InterPro" id="IPR045501">
    <property type="entry name" value="DUF6490"/>
</dbReference>
<protein>
    <submittedName>
        <fullName evidence="3">Uncharacterized protein</fullName>
    </submittedName>
</protein>
<sequence length="94" mass="9684">MAVDAPSADLHAAAASPATAPARGRRPPLATVGILVALSLNLALCLLRSGVGGDHDIAFVGLSHINLLLLFLSLRRFRRSPPGSAARGRARLAV</sequence>
<keyword evidence="2" id="KW-1133">Transmembrane helix</keyword>
<organism evidence="3 4">
    <name type="scientific">Miscanthus lutarioriparius</name>
    <dbReference type="NCBI Taxonomy" id="422564"/>
    <lineage>
        <taxon>Eukaryota</taxon>
        <taxon>Viridiplantae</taxon>
        <taxon>Streptophyta</taxon>
        <taxon>Embryophyta</taxon>
        <taxon>Tracheophyta</taxon>
        <taxon>Spermatophyta</taxon>
        <taxon>Magnoliopsida</taxon>
        <taxon>Liliopsida</taxon>
        <taxon>Poales</taxon>
        <taxon>Poaceae</taxon>
        <taxon>PACMAD clade</taxon>
        <taxon>Panicoideae</taxon>
        <taxon>Andropogonodae</taxon>
        <taxon>Andropogoneae</taxon>
        <taxon>Saccharinae</taxon>
        <taxon>Miscanthus</taxon>
    </lineage>
</organism>
<evidence type="ECO:0000313" key="3">
    <source>
        <dbReference type="EMBL" id="CAD6340271.1"/>
    </source>
</evidence>
<keyword evidence="2" id="KW-0472">Membrane</keyword>
<dbReference type="PANTHER" id="PTHR46610:SF19">
    <property type="entry name" value="OS06G0147400 PROTEIN"/>
    <property type="match status" value="1"/>
</dbReference>
<accession>A0A811SF58</accession>
<comment type="caution">
    <text evidence="3">The sequence shown here is derived from an EMBL/GenBank/DDBJ whole genome shotgun (WGS) entry which is preliminary data.</text>
</comment>
<gene>
    <name evidence="3" type="ORF">NCGR_LOCUS64369</name>
</gene>
<feature type="region of interest" description="Disordered" evidence="1">
    <location>
        <begin position="1"/>
        <end position="26"/>
    </location>
</feature>
<proteinExistence type="predicted"/>
<dbReference type="AlphaFoldDB" id="A0A811SF58"/>
<evidence type="ECO:0000256" key="2">
    <source>
        <dbReference type="SAM" id="Phobius"/>
    </source>
</evidence>
<dbReference type="Pfam" id="PF20100">
    <property type="entry name" value="DUF6490"/>
    <property type="match status" value="1"/>
</dbReference>
<feature type="transmembrane region" description="Helical" evidence="2">
    <location>
        <begin position="29"/>
        <end position="51"/>
    </location>
</feature>
<evidence type="ECO:0000313" key="4">
    <source>
        <dbReference type="Proteomes" id="UP000604825"/>
    </source>
</evidence>
<dbReference type="EMBL" id="CAJGYO010000019">
    <property type="protein sequence ID" value="CAD6340271.1"/>
    <property type="molecule type" value="Genomic_DNA"/>
</dbReference>
<keyword evidence="4" id="KW-1185">Reference proteome</keyword>
<keyword evidence="2" id="KW-0812">Transmembrane</keyword>
<feature type="transmembrane region" description="Helical" evidence="2">
    <location>
        <begin position="57"/>
        <end position="74"/>
    </location>
</feature>
<name>A0A811SF58_9POAL</name>
<reference evidence="3" key="1">
    <citation type="submission" date="2020-10" db="EMBL/GenBank/DDBJ databases">
        <authorList>
            <person name="Han B."/>
            <person name="Lu T."/>
            <person name="Zhao Q."/>
            <person name="Huang X."/>
            <person name="Zhao Y."/>
        </authorList>
    </citation>
    <scope>NUCLEOTIDE SEQUENCE</scope>
</reference>
<dbReference type="Proteomes" id="UP000604825">
    <property type="component" value="Unassembled WGS sequence"/>
</dbReference>
<evidence type="ECO:0000256" key="1">
    <source>
        <dbReference type="SAM" id="MobiDB-lite"/>
    </source>
</evidence>
<dbReference type="PANTHER" id="PTHR46610">
    <property type="entry name" value="OS05G0181300 PROTEIN"/>
    <property type="match status" value="1"/>
</dbReference>